<dbReference type="AlphaFoldDB" id="A0A381RZN9"/>
<dbReference type="GO" id="GO:0003824">
    <property type="term" value="F:catalytic activity"/>
    <property type="evidence" value="ECO:0007669"/>
    <property type="project" value="InterPro"/>
</dbReference>
<organism evidence="2">
    <name type="scientific">marine metagenome</name>
    <dbReference type="NCBI Taxonomy" id="408172"/>
    <lineage>
        <taxon>unclassified sequences</taxon>
        <taxon>metagenomes</taxon>
        <taxon>ecological metagenomes</taxon>
    </lineage>
</organism>
<dbReference type="InterPro" id="IPR001753">
    <property type="entry name" value="Enoyl-CoA_hydra/iso"/>
</dbReference>
<gene>
    <name evidence="2" type="ORF">METZ01_LOCUS49455</name>
</gene>
<dbReference type="SUPFAM" id="SSF52096">
    <property type="entry name" value="ClpP/crotonase"/>
    <property type="match status" value="1"/>
</dbReference>
<evidence type="ECO:0008006" key="3">
    <source>
        <dbReference type="Google" id="ProtNLM"/>
    </source>
</evidence>
<evidence type="ECO:0000256" key="1">
    <source>
        <dbReference type="ARBA" id="ARBA00005254"/>
    </source>
</evidence>
<evidence type="ECO:0000313" key="2">
    <source>
        <dbReference type="EMBL" id="SUZ96601.1"/>
    </source>
</evidence>
<dbReference type="CDD" id="cd06558">
    <property type="entry name" value="crotonase-like"/>
    <property type="match status" value="1"/>
</dbReference>
<name>A0A381RZN9_9ZZZZ</name>
<sequence>MPVGPPPWQAHGMSLLLTERRGRVAVLTFNDPDRRNAISDEMNVALDEAFDDLEADEDIGAVVLIGAGRAFCAGAVLDDLLGAGESEERSSGDLPSIYRGFLRVAHSPLATVAAVNGAAVGAGMNMLLACDLVVAGRSAKFDTRFLSIGLHPGGGHIWRLRHLTDLGTTRAMVLFQQVLDGEEAVRRGLAWECVDDETLLDAAVAYAELAAAHPRDLVASTKATISAGLAITGSDEAVQLEIAPQIHSMHQPAFLEMIRALKERISSKD</sequence>
<dbReference type="InterPro" id="IPR018376">
    <property type="entry name" value="Enoyl-CoA_hyd/isom_CS"/>
</dbReference>
<dbReference type="PANTHER" id="PTHR43802">
    <property type="entry name" value="ENOYL-COA HYDRATASE"/>
    <property type="match status" value="1"/>
</dbReference>
<dbReference type="InterPro" id="IPR029045">
    <property type="entry name" value="ClpP/crotonase-like_dom_sf"/>
</dbReference>
<proteinExistence type="inferred from homology"/>
<dbReference type="EMBL" id="UINC01002430">
    <property type="protein sequence ID" value="SUZ96601.1"/>
    <property type="molecule type" value="Genomic_DNA"/>
</dbReference>
<dbReference type="PANTHER" id="PTHR43802:SF1">
    <property type="entry name" value="IP11341P-RELATED"/>
    <property type="match status" value="1"/>
</dbReference>
<dbReference type="Pfam" id="PF00378">
    <property type="entry name" value="ECH_1"/>
    <property type="match status" value="1"/>
</dbReference>
<reference evidence="2" key="1">
    <citation type="submission" date="2018-05" db="EMBL/GenBank/DDBJ databases">
        <authorList>
            <person name="Lanie J.A."/>
            <person name="Ng W.-L."/>
            <person name="Kazmierczak K.M."/>
            <person name="Andrzejewski T.M."/>
            <person name="Davidsen T.M."/>
            <person name="Wayne K.J."/>
            <person name="Tettelin H."/>
            <person name="Glass J.I."/>
            <person name="Rusch D."/>
            <person name="Podicherti R."/>
            <person name="Tsui H.-C.T."/>
            <person name="Winkler M.E."/>
        </authorList>
    </citation>
    <scope>NUCLEOTIDE SEQUENCE</scope>
</reference>
<accession>A0A381RZN9</accession>
<dbReference type="PROSITE" id="PS00166">
    <property type="entry name" value="ENOYL_COA_HYDRATASE"/>
    <property type="match status" value="1"/>
</dbReference>
<comment type="similarity">
    <text evidence="1">Belongs to the enoyl-CoA hydratase/isomerase family.</text>
</comment>
<protein>
    <recommendedName>
        <fullName evidence="3">Enoyl-CoA hydratase</fullName>
    </recommendedName>
</protein>
<dbReference type="Gene3D" id="3.90.226.10">
    <property type="entry name" value="2-enoyl-CoA Hydratase, Chain A, domain 1"/>
    <property type="match status" value="1"/>
</dbReference>